<comment type="similarity">
    <text evidence="2">Belongs to the CorA metal ion transporter (MIT) (TC 1.A.35) family.</text>
</comment>
<evidence type="ECO:0000256" key="1">
    <source>
        <dbReference type="ARBA" id="ARBA00004651"/>
    </source>
</evidence>
<comment type="subcellular location">
    <subcellularLocation>
        <location evidence="1">Cell membrane</location>
        <topology evidence="1">Multi-pass membrane protein</topology>
    </subcellularLocation>
</comment>
<dbReference type="Gene3D" id="1.20.58.340">
    <property type="entry name" value="Magnesium transport protein CorA, transmembrane region"/>
    <property type="match status" value="2"/>
</dbReference>
<dbReference type="Gene3D" id="3.30.460.20">
    <property type="entry name" value="CorA soluble domain-like"/>
    <property type="match status" value="1"/>
</dbReference>
<organism evidence="9">
    <name type="scientific">bioreactor metagenome</name>
    <dbReference type="NCBI Taxonomy" id="1076179"/>
    <lineage>
        <taxon>unclassified sequences</taxon>
        <taxon>metagenomes</taxon>
        <taxon>ecological metagenomes</taxon>
    </lineage>
</organism>
<protein>
    <submittedName>
        <fullName evidence="9">Cobalt/magnesium transport protein CorA</fullName>
    </submittedName>
</protein>
<proteinExistence type="inferred from homology"/>
<keyword evidence="4" id="KW-1003">Cell membrane</keyword>
<dbReference type="GO" id="GO:0005886">
    <property type="term" value="C:plasma membrane"/>
    <property type="evidence" value="ECO:0007669"/>
    <property type="project" value="UniProtKB-SubCell"/>
</dbReference>
<keyword evidence="5 8" id="KW-0812">Transmembrane</keyword>
<dbReference type="GO" id="GO:0015095">
    <property type="term" value="F:magnesium ion transmembrane transporter activity"/>
    <property type="evidence" value="ECO:0007669"/>
    <property type="project" value="InterPro"/>
</dbReference>
<dbReference type="SUPFAM" id="SSF144083">
    <property type="entry name" value="Magnesium transport protein CorA, transmembrane region"/>
    <property type="match status" value="1"/>
</dbReference>
<dbReference type="InterPro" id="IPR045863">
    <property type="entry name" value="CorA_TM1_TM2"/>
</dbReference>
<keyword evidence="6 8" id="KW-1133">Transmembrane helix</keyword>
<evidence type="ECO:0000256" key="6">
    <source>
        <dbReference type="ARBA" id="ARBA00022989"/>
    </source>
</evidence>
<dbReference type="GO" id="GO:0000287">
    <property type="term" value="F:magnesium ion binding"/>
    <property type="evidence" value="ECO:0007669"/>
    <property type="project" value="TreeGrafter"/>
</dbReference>
<dbReference type="InterPro" id="IPR045861">
    <property type="entry name" value="CorA_cytoplasmic_dom"/>
</dbReference>
<keyword evidence="7 8" id="KW-0472">Membrane</keyword>
<dbReference type="NCBIfam" id="TIGR00383">
    <property type="entry name" value="corA"/>
    <property type="match status" value="1"/>
</dbReference>
<evidence type="ECO:0000256" key="7">
    <source>
        <dbReference type="ARBA" id="ARBA00023136"/>
    </source>
</evidence>
<dbReference type="GO" id="GO:0015087">
    <property type="term" value="F:cobalt ion transmembrane transporter activity"/>
    <property type="evidence" value="ECO:0007669"/>
    <property type="project" value="InterPro"/>
</dbReference>
<evidence type="ECO:0000256" key="2">
    <source>
        <dbReference type="ARBA" id="ARBA00009765"/>
    </source>
</evidence>
<feature type="transmembrane region" description="Helical" evidence="8">
    <location>
        <begin position="267"/>
        <end position="287"/>
    </location>
</feature>
<evidence type="ECO:0000256" key="8">
    <source>
        <dbReference type="SAM" id="Phobius"/>
    </source>
</evidence>
<evidence type="ECO:0000256" key="4">
    <source>
        <dbReference type="ARBA" id="ARBA00022475"/>
    </source>
</evidence>
<feature type="transmembrane region" description="Helical" evidence="8">
    <location>
        <begin position="299"/>
        <end position="319"/>
    </location>
</feature>
<dbReference type="PANTHER" id="PTHR46494">
    <property type="entry name" value="CORA FAMILY METAL ION TRANSPORTER (EUROFUNG)"/>
    <property type="match status" value="1"/>
</dbReference>
<dbReference type="FunFam" id="1.20.58.340:FF:000012">
    <property type="entry name" value="Magnesium transport protein CorA"/>
    <property type="match status" value="1"/>
</dbReference>
<evidence type="ECO:0000256" key="3">
    <source>
        <dbReference type="ARBA" id="ARBA00022448"/>
    </source>
</evidence>
<dbReference type="AlphaFoldDB" id="A0A644XIK2"/>
<dbReference type="Pfam" id="PF01544">
    <property type="entry name" value="CorA"/>
    <property type="match status" value="1"/>
</dbReference>
<comment type="caution">
    <text evidence="9">The sequence shown here is derived from an EMBL/GenBank/DDBJ whole genome shotgun (WGS) entry which is preliminary data.</text>
</comment>
<dbReference type="SUPFAM" id="SSF143865">
    <property type="entry name" value="CorA soluble domain-like"/>
    <property type="match status" value="1"/>
</dbReference>
<evidence type="ECO:0000313" key="9">
    <source>
        <dbReference type="EMBL" id="MPM16040.1"/>
    </source>
</evidence>
<dbReference type="InterPro" id="IPR004488">
    <property type="entry name" value="Mg/Co-transport_prot_CorA"/>
</dbReference>
<dbReference type="InterPro" id="IPR002523">
    <property type="entry name" value="MgTranspt_CorA/ZnTranspt_ZntB"/>
</dbReference>
<name>A0A644XIK2_9ZZZZ</name>
<sequence length="325" mass="38014">MIRCLQFSISSKSFAEIKLTDIDLSQPDPDKLLWVSLESTTDTEIYEVLDQKFHFHPLAIEDCLSNDYQIAKVDDYKDYIFMIINALKPDREFHELETQEVDIFLGQNFVVSCFSAKNLPPVEKVIYKFQRDSRVYTHGPDFICHALVDSIVDEYLPVIDKMEMEIEWLEDSVLEKPNPETLAQLLRLKHSIMSLRRVITPLREVINKLARDEYPQIEAQMRLYFRDIYDHVIWVLDISDTIRDIVSGALDIYLNSTSLRLNEVMKALTIVSTIFLPLSFVASVFGMNFRFMPWIDSTSGFLLVNLVFFAISVGMLIFFKFRKWF</sequence>
<dbReference type="CDD" id="cd12828">
    <property type="entry name" value="TmCorA-like_1"/>
    <property type="match status" value="1"/>
</dbReference>
<keyword evidence="3" id="KW-0813">Transport</keyword>
<dbReference type="PANTHER" id="PTHR46494:SF1">
    <property type="entry name" value="CORA FAMILY METAL ION TRANSPORTER (EUROFUNG)"/>
    <property type="match status" value="1"/>
</dbReference>
<reference evidence="9" key="1">
    <citation type="submission" date="2019-08" db="EMBL/GenBank/DDBJ databases">
        <authorList>
            <person name="Kucharzyk K."/>
            <person name="Murdoch R.W."/>
            <person name="Higgins S."/>
            <person name="Loffler F."/>
        </authorList>
    </citation>
    <scope>NUCLEOTIDE SEQUENCE</scope>
</reference>
<gene>
    <name evidence="9" type="primary">corA_21</name>
    <name evidence="9" type="ORF">SDC9_62414</name>
</gene>
<accession>A0A644XIK2</accession>
<evidence type="ECO:0000256" key="5">
    <source>
        <dbReference type="ARBA" id="ARBA00022692"/>
    </source>
</evidence>
<dbReference type="EMBL" id="VSSQ01002542">
    <property type="protein sequence ID" value="MPM16040.1"/>
    <property type="molecule type" value="Genomic_DNA"/>
</dbReference>
<dbReference type="GO" id="GO:0050897">
    <property type="term" value="F:cobalt ion binding"/>
    <property type="evidence" value="ECO:0007669"/>
    <property type="project" value="TreeGrafter"/>
</dbReference>